<feature type="compositionally biased region" description="Polar residues" evidence="1">
    <location>
        <begin position="482"/>
        <end position="501"/>
    </location>
</feature>
<evidence type="ECO:0000313" key="3">
    <source>
        <dbReference type="Proteomes" id="UP001235939"/>
    </source>
</evidence>
<feature type="compositionally biased region" description="Basic residues" evidence="1">
    <location>
        <begin position="386"/>
        <end position="395"/>
    </location>
</feature>
<sequence>MRKLCQSWMQHLLNADQNQIRKQHSQQYFARVKRDPTVRRFVNKDETWVHHCTPETKQQSKQWAEAVGFKRQRKRIQSHLPGPARGVYSTRSRIYVRAFLTFHYTRPPPSETPATSIYTGSGRPAFHRTHQEQCIVRGGVIKNNVRAFLTIHYTRLPPSDTFGPSRPSTPAREVQPPTRLPYPRHPPRLQIHFSSPNIRLDPVSTTLSCRPFPDIRQLISLHQIETSQPPTIYRDAQYKEGSIQETLLTPVPNKRRIHTRNSLNPSPQKEKNPYKKLSPSPNKRRILTRNSFAPAPNKRRILIRNFFVPAPNKRRIHTKILSPQPPIREGFLQETLSPQPPTREGSLQETLSPQPLKREGTIQENISPQPPTREGSTQVTLFTPAPKKRRNHTRKYFAPAPNKSRIHTSNSSHQPPTREGSIQETFAPASNKRRILTRNSFALAPNKRRIHTRNSIDPCPKQGKGPYKKLSPQPPTGEESIQETISPQLPTREGSIQETLSPQPPTREGSTQVTLFTPAPNKRRIHTSNSLHPSPQQEKDPHNKEDEEKMWTSQEKRVCRAPSTRKCLEVFIDRFQRRGREINSPAGAVVKEGAEIAVGLKEKGAPLPHTSASHRVQQEECTARGPRIYVRAFLTFHYTRLPPSDTLATSIYTGSGRPASHRVHQEQCIDLAIHHGSISRGTFQGRPLLSHPPGSYEQCTIALINPHHKTADLSTLPPTREGSIQETLLILGPKEDSNAYNKGRSPYNKESLQSWEFQPSMSYERKNTSRVAEWTRHLPASKWFKIFREGDISLEDKPRMERPHGTDIETLRLLVMDNLQQSTREMSSRLGPSKDMINRTLHKLYFVNKCPKKYPHDLTIAQSQREVDICKRLLENPQDLRKRIVTGDEKRIYLRNLDPKRQWVQFDQEAKPVVKQDRFGHKVMLSVWWNIDGIVHYQLVSDDRVVKSDLDSEQLSRVYEVLKTQYPALINRKRVLLQHDNAPAHRDRLTTNRIKDLEGIEVLPSALLIARILRHLIMHYFGSWLHFKGEDTLKHSKTSKLSVIVRFPLDPVWISWNKVRPRLTRAITLKPWSLGGRFSVYQS</sequence>
<feature type="compositionally biased region" description="Polar residues" evidence="1">
    <location>
        <begin position="527"/>
        <end position="536"/>
    </location>
</feature>
<organism evidence="2 3">
    <name type="scientific">Cordylochernes scorpioides</name>
    <dbReference type="NCBI Taxonomy" id="51811"/>
    <lineage>
        <taxon>Eukaryota</taxon>
        <taxon>Metazoa</taxon>
        <taxon>Ecdysozoa</taxon>
        <taxon>Arthropoda</taxon>
        <taxon>Chelicerata</taxon>
        <taxon>Arachnida</taxon>
        <taxon>Pseudoscorpiones</taxon>
        <taxon>Cheliferoidea</taxon>
        <taxon>Chernetidae</taxon>
        <taxon>Cordylochernes</taxon>
    </lineage>
</organism>
<reference evidence="2 3" key="1">
    <citation type="submission" date="2022-01" db="EMBL/GenBank/DDBJ databases">
        <title>A chromosomal length assembly of Cordylochernes scorpioides.</title>
        <authorList>
            <person name="Zeh D."/>
            <person name="Zeh J."/>
        </authorList>
    </citation>
    <scope>NUCLEOTIDE SEQUENCE [LARGE SCALE GENOMIC DNA]</scope>
    <source>
        <strain evidence="2">IN4F17</strain>
        <tissue evidence="2">Whole Body</tissue>
    </source>
</reference>
<dbReference type="InterPro" id="IPR052709">
    <property type="entry name" value="Transposase-MT_Hybrid"/>
</dbReference>
<feature type="compositionally biased region" description="Polar residues" evidence="1">
    <location>
        <begin position="407"/>
        <end position="424"/>
    </location>
</feature>
<dbReference type="InterPro" id="IPR036397">
    <property type="entry name" value="RNaseH_sf"/>
</dbReference>
<proteinExistence type="predicted"/>
<protein>
    <recommendedName>
        <fullName evidence="4">Transposase</fullName>
    </recommendedName>
</protein>
<dbReference type="Pfam" id="PF01359">
    <property type="entry name" value="Transposase_1"/>
    <property type="match status" value="1"/>
</dbReference>
<name>A0ABY6L6Q1_9ARAC</name>
<evidence type="ECO:0000313" key="2">
    <source>
        <dbReference type="EMBL" id="UYV76539.1"/>
    </source>
</evidence>
<feature type="region of interest" description="Disordered" evidence="1">
    <location>
        <begin position="251"/>
        <end position="293"/>
    </location>
</feature>
<evidence type="ECO:0000256" key="1">
    <source>
        <dbReference type="SAM" id="MobiDB-lite"/>
    </source>
</evidence>
<gene>
    <name evidence="2" type="ORF">LAZ67_14001051</name>
</gene>
<dbReference type="Gene3D" id="3.30.420.10">
    <property type="entry name" value="Ribonuclease H-like superfamily/Ribonuclease H"/>
    <property type="match status" value="2"/>
</dbReference>
<dbReference type="Proteomes" id="UP001235939">
    <property type="component" value="Chromosome 14"/>
</dbReference>
<dbReference type="PANTHER" id="PTHR46060">
    <property type="entry name" value="MARINER MOS1 TRANSPOSASE-LIKE PROTEIN"/>
    <property type="match status" value="1"/>
</dbReference>
<dbReference type="InterPro" id="IPR001888">
    <property type="entry name" value="Transposase_1"/>
</dbReference>
<accession>A0ABY6L6Q1</accession>
<feature type="region of interest" description="Disordered" evidence="1">
    <location>
        <begin position="317"/>
        <end position="555"/>
    </location>
</feature>
<feature type="compositionally biased region" description="Basic and acidic residues" evidence="1">
    <location>
        <begin position="537"/>
        <end position="555"/>
    </location>
</feature>
<feature type="region of interest" description="Disordered" evidence="1">
    <location>
        <begin position="159"/>
        <end position="189"/>
    </location>
</feature>
<dbReference type="PANTHER" id="PTHR46060:SF2">
    <property type="entry name" value="HISTONE-LYSINE N-METHYLTRANSFERASE SETMAR"/>
    <property type="match status" value="1"/>
</dbReference>
<evidence type="ECO:0008006" key="4">
    <source>
        <dbReference type="Google" id="ProtNLM"/>
    </source>
</evidence>
<dbReference type="EMBL" id="CP092876">
    <property type="protein sequence ID" value="UYV76539.1"/>
    <property type="molecule type" value="Genomic_DNA"/>
</dbReference>
<keyword evidence="3" id="KW-1185">Reference proteome</keyword>